<comment type="subcellular location">
    <subcellularLocation>
        <location evidence="1">Membrane</location>
        <topology evidence="1">Multi-pass membrane protein</topology>
    </subcellularLocation>
</comment>
<proteinExistence type="inferred from homology"/>
<dbReference type="Proteomes" id="UP001213681">
    <property type="component" value="Unassembled WGS sequence"/>
</dbReference>
<feature type="transmembrane region" description="Helical" evidence="4">
    <location>
        <begin position="169"/>
        <end position="191"/>
    </location>
</feature>
<feature type="transmembrane region" description="Helical" evidence="4">
    <location>
        <begin position="256"/>
        <end position="275"/>
    </location>
</feature>
<feature type="transmembrane region" description="Helical" evidence="4">
    <location>
        <begin position="198"/>
        <end position="216"/>
    </location>
</feature>
<feature type="transmembrane region" description="Helical" evidence="4">
    <location>
        <begin position="128"/>
        <end position="149"/>
    </location>
</feature>
<evidence type="ECO:0000313" key="7">
    <source>
        <dbReference type="Proteomes" id="UP001213681"/>
    </source>
</evidence>
<dbReference type="SUPFAM" id="SSF103473">
    <property type="entry name" value="MFS general substrate transporter"/>
    <property type="match status" value="1"/>
</dbReference>
<dbReference type="GO" id="GO:0016020">
    <property type="term" value="C:membrane"/>
    <property type="evidence" value="ECO:0007669"/>
    <property type="project" value="UniProtKB-SubCell"/>
</dbReference>
<dbReference type="GeneID" id="81603940"/>
<dbReference type="InterPro" id="IPR020846">
    <property type="entry name" value="MFS_dom"/>
</dbReference>
<feature type="compositionally biased region" description="Polar residues" evidence="3">
    <location>
        <begin position="52"/>
        <end position="61"/>
    </location>
</feature>
<evidence type="ECO:0000256" key="3">
    <source>
        <dbReference type="SAM" id="MobiDB-lite"/>
    </source>
</evidence>
<dbReference type="CDD" id="cd17352">
    <property type="entry name" value="MFS_MCT_SLC16"/>
    <property type="match status" value="1"/>
</dbReference>
<keyword evidence="4" id="KW-1133">Transmembrane helix</keyword>
<reference evidence="6" key="1">
    <citation type="submission" date="2022-12" db="EMBL/GenBank/DDBJ databases">
        <authorList>
            <person name="Petersen C."/>
        </authorList>
    </citation>
    <scope>NUCLEOTIDE SEQUENCE</scope>
    <source>
        <strain evidence="6">IBT 16125</strain>
    </source>
</reference>
<feature type="domain" description="Major facilitator superfamily (MFS) profile" evidence="5">
    <location>
        <begin position="127"/>
        <end position="523"/>
    </location>
</feature>
<feature type="transmembrane region" description="Helical" evidence="4">
    <location>
        <begin position="398"/>
        <end position="417"/>
    </location>
</feature>
<dbReference type="GO" id="GO:0022857">
    <property type="term" value="F:transmembrane transporter activity"/>
    <property type="evidence" value="ECO:0007669"/>
    <property type="project" value="InterPro"/>
</dbReference>
<feature type="transmembrane region" description="Helical" evidence="4">
    <location>
        <begin position="287"/>
        <end position="307"/>
    </location>
</feature>
<dbReference type="InterPro" id="IPR050327">
    <property type="entry name" value="Proton-linked_MCT"/>
</dbReference>
<keyword evidence="7" id="KW-1185">Reference proteome</keyword>
<feature type="transmembrane region" description="Helical" evidence="4">
    <location>
        <begin position="423"/>
        <end position="446"/>
    </location>
</feature>
<keyword evidence="4" id="KW-0812">Transmembrane</keyword>
<evidence type="ECO:0000256" key="1">
    <source>
        <dbReference type="ARBA" id="ARBA00004141"/>
    </source>
</evidence>
<sequence>MSTEVQPNNNTSDAAAHDDHALSDSNHADEGIIAAATEMQTTTDYDEKTAQVELQKTTTKVTDPEKQTPADSTHQLPEQEQTSAQDEGDFHRTASTIAPSHRSVHRDPMSRVTTDAEGNTYPEGGLEAWLVVLGSFLGLFGSLGLLNTIGTLQAYIESHQLKDYSSGSIGWIFGMYAFLTFFCGVQIGPIFDAQGPRFLVLAGSICEIAMIILLSFCTKYWHFMLTIGVLGGVGVSLIFTPAIAAIGHYFYARRGLATGIAATGGSVGGIAFPLILQALFPKIGWGWATRVIALICLIAFGFANLLIKSRLPKKEFSKENVLPDFRIFRDIRFTLTTASVFFIEWGLFVPISYISSYALAHGFSTEFSYQILAILNVGSFFGRSLPGFFADFLGRFNALIVTVALCLLCNACLWLPAGNSLALLVIYALVFGFASGSNISLTPVCVGQLCKTEHYGRYYATAYTIVSFGTLTGIPIAGEILTRCDGQYWGLIAFTTACYAVGLACCTAVKVIEVGWRRPFAVY</sequence>
<dbReference type="PANTHER" id="PTHR11360:SF177">
    <property type="entry name" value="RIBOFLAVIN TRANSPORTER MCH5"/>
    <property type="match status" value="1"/>
</dbReference>
<keyword evidence="4" id="KW-0472">Membrane</keyword>
<dbReference type="PROSITE" id="PS50850">
    <property type="entry name" value="MFS"/>
    <property type="match status" value="1"/>
</dbReference>
<name>A0AAD6G055_9EURO</name>
<dbReference type="RefSeq" id="XP_056762546.1">
    <property type="nucleotide sequence ID" value="XM_056913697.1"/>
</dbReference>
<dbReference type="PANTHER" id="PTHR11360">
    <property type="entry name" value="MONOCARBOXYLATE TRANSPORTER"/>
    <property type="match status" value="1"/>
</dbReference>
<feature type="compositionally biased region" description="Polar residues" evidence="3">
    <location>
        <begin position="69"/>
        <end position="85"/>
    </location>
</feature>
<feature type="transmembrane region" description="Helical" evidence="4">
    <location>
        <begin position="488"/>
        <end position="509"/>
    </location>
</feature>
<evidence type="ECO:0000313" key="6">
    <source>
        <dbReference type="EMBL" id="KAJ5439317.1"/>
    </source>
</evidence>
<protein>
    <recommendedName>
        <fullName evidence="5">Major facilitator superfamily (MFS) profile domain-containing protein</fullName>
    </recommendedName>
</protein>
<reference evidence="6" key="2">
    <citation type="journal article" date="2023" name="IMA Fungus">
        <title>Comparative genomic study of the Penicillium genus elucidates a diverse pangenome and 15 lateral gene transfer events.</title>
        <authorList>
            <person name="Petersen C."/>
            <person name="Sorensen T."/>
            <person name="Nielsen M.R."/>
            <person name="Sondergaard T.E."/>
            <person name="Sorensen J.L."/>
            <person name="Fitzpatrick D.A."/>
            <person name="Frisvad J.C."/>
            <person name="Nielsen K.L."/>
        </authorList>
    </citation>
    <scope>NUCLEOTIDE SEQUENCE</scope>
    <source>
        <strain evidence="6">IBT 16125</strain>
    </source>
</reference>
<dbReference type="InterPro" id="IPR036259">
    <property type="entry name" value="MFS_trans_sf"/>
</dbReference>
<feature type="transmembrane region" description="Helical" evidence="4">
    <location>
        <begin position="367"/>
        <end position="386"/>
    </location>
</feature>
<comment type="similarity">
    <text evidence="2">Belongs to the major facilitator superfamily. Monocarboxylate porter (TC 2.A.1.13) family.</text>
</comment>
<feature type="transmembrane region" description="Helical" evidence="4">
    <location>
        <begin position="222"/>
        <end position="244"/>
    </location>
</feature>
<dbReference type="Pfam" id="PF07690">
    <property type="entry name" value="MFS_1"/>
    <property type="match status" value="1"/>
</dbReference>
<feature type="compositionally biased region" description="Basic and acidic residues" evidence="3">
    <location>
        <begin position="15"/>
        <end position="30"/>
    </location>
</feature>
<dbReference type="EMBL" id="JAPVEA010000008">
    <property type="protein sequence ID" value="KAJ5439317.1"/>
    <property type="molecule type" value="Genomic_DNA"/>
</dbReference>
<comment type="caution">
    <text evidence="6">The sequence shown here is derived from an EMBL/GenBank/DDBJ whole genome shotgun (WGS) entry which is preliminary data.</text>
</comment>
<accession>A0AAD6G055</accession>
<dbReference type="Gene3D" id="1.20.1250.20">
    <property type="entry name" value="MFS general substrate transporter like domains"/>
    <property type="match status" value="1"/>
</dbReference>
<gene>
    <name evidence="6" type="ORF">N7458_010315</name>
</gene>
<feature type="transmembrane region" description="Helical" evidence="4">
    <location>
        <begin position="333"/>
        <end position="355"/>
    </location>
</feature>
<feature type="transmembrane region" description="Helical" evidence="4">
    <location>
        <begin position="458"/>
        <end position="476"/>
    </location>
</feature>
<evidence type="ECO:0000256" key="4">
    <source>
        <dbReference type="SAM" id="Phobius"/>
    </source>
</evidence>
<evidence type="ECO:0000259" key="5">
    <source>
        <dbReference type="PROSITE" id="PS50850"/>
    </source>
</evidence>
<dbReference type="AlphaFoldDB" id="A0AAD6G055"/>
<dbReference type="InterPro" id="IPR011701">
    <property type="entry name" value="MFS"/>
</dbReference>
<feature type="region of interest" description="Disordered" evidence="3">
    <location>
        <begin position="1"/>
        <end position="118"/>
    </location>
</feature>
<organism evidence="6 7">
    <name type="scientific">Penicillium daleae</name>
    <dbReference type="NCBI Taxonomy" id="63821"/>
    <lineage>
        <taxon>Eukaryota</taxon>
        <taxon>Fungi</taxon>
        <taxon>Dikarya</taxon>
        <taxon>Ascomycota</taxon>
        <taxon>Pezizomycotina</taxon>
        <taxon>Eurotiomycetes</taxon>
        <taxon>Eurotiomycetidae</taxon>
        <taxon>Eurotiales</taxon>
        <taxon>Aspergillaceae</taxon>
        <taxon>Penicillium</taxon>
    </lineage>
</organism>
<evidence type="ECO:0000256" key="2">
    <source>
        <dbReference type="ARBA" id="ARBA00006727"/>
    </source>
</evidence>